<reference evidence="2 3" key="1">
    <citation type="submission" date="2020-07" db="EMBL/GenBank/DDBJ databases">
        <title>Comparative genomics of pyrophilous fungi reveals a link between fire events and developmental genes.</title>
        <authorList>
            <consortium name="DOE Joint Genome Institute"/>
            <person name="Steindorff A.S."/>
            <person name="Carver A."/>
            <person name="Calhoun S."/>
            <person name="Stillman K."/>
            <person name="Liu H."/>
            <person name="Lipzen A."/>
            <person name="Pangilinan J."/>
            <person name="Labutti K."/>
            <person name="Bruns T.D."/>
            <person name="Grigoriev I.V."/>
        </authorList>
    </citation>
    <scope>NUCLEOTIDE SEQUENCE [LARGE SCALE GENOMIC DNA]</scope>
    <source>
        <strain evidence="2 3">CBS 144469</strain>
    </source>
</reference>
<feature type="compositionally biased region" description="Basic and acidic residues" evidence="1">
    <location>
        <begin position="29"/>
        <end position="41"/>
    </location>
</feature>
<dbReference type="OrthoDB" id="3243310at2759"/>
<feature type="compositionally biased region" description="Basic and acidic residues" evidence="1">
    <location>
        <begin position="195"/>
        <end position="204"/>
    </location>
</feature>
<name>A0A8H6HBG0_9AGAR</name>
<dbReference type="Proteomes" id="UP000521943">
    <property type="component" value="Unassembled WGS sequence"/>
</dbReference>
<protein>
    <submittedName>
        <fullName evidence="2">Uncharacterized protein</fullName>
    </submittedName>
</protein>
<keyword evidence="3" id="KW-1185">Reference proteome</keyword>
<comment type="caution">
    <text evidence="2">The sequence shown here is derived from an EMBL/GenBank/DDBJ whole genome shotgun (WGS) entry which is preliminary data.</text>
</comment>
<evidence type="ECO:0000313" key="2">
    <source>
        <dbReference type="EMBL" id="KAF6743047.1"/>
    </source>
</evidence>
<feature type="compositionally biased region" description="Polar residues" evidence="1">
    <location>
        <begin position="66"/>
        <end position="81"/>
    </location>
</feature>
<dbReference type="AlphaFoldDB" id="A0A8H6HBG0"/>
<feature type="region of interest" description="Disordered" evidence="1">
    <location>
        <begin position="1"/>
        <end position="48"/>
    </location>
</feature>
<gene>
    <name evidence="2" type="ORF">DFP72DRAFT_1178615</name>
</gene>
<evidence type="ECO:0000256" key="1">
    <source>
        <dbReference type="SAM" id="MobiDB-lite"/>
    </source>
</evidence>
<feature type="region of interest" description="Disordered" evidence="1">
    <location>
        <begin position="152"/>
        <end position="294"/>
    </location>
</feature>
<feature type="compositionally biased region" description="Polar residues" evidence="1">
    <location>
        <begin position="180"/>
        <end position="189"/>
    </location>
</feature>
<accession>A0A8H6HBG0</accession>
<dbReference type="EMBL" id="JACGCI010000160">
    <property type="protein sequence ID" value="KAF6743047.1"/>
    <property type="molecule type" value="Genomic_DNA"/>
</dbReference>
<feature type="region of interest" description="Disordered" evidence="1">
    <location>
        <begin position="65"/>
        <end position="133"/>
    </location>
</feature>
<evidence type="ECO:0000313" key="3">
    <source>
        <dbReference type="Proteomes" id="UP000521943"/>
    </source>
</evidence>
<feature type="compositionally biased region" description="Basic and acidic residues" evidence="1">
    <location>
        <begin position="152"/>
        <end position="161"/>
    </location>
</feature>
<sequence>MASHSPQRARRAQALQSNQGPLHNMQPRETSRSPSLRDRPRALKAQSMPMVPSVAQIYAANGAVVPTSTQQSSPTMANNTVPGRMLPIPPDQPPSHHSTGNIHDVSSEPRLSPASGPNPQYPMQPRAIRPAPAFLKSFQEADVEEHLKMTEVLADIERSDQQHVTQSQVPQGPIPYPATNYGQGPRSETPSPPKDPIERVRAMERGSPNNPEIQARRQREPARESPKVRDRQPTSPSNPAAFIQQQQQQQNQHSGAPTPERRHSPKPQPPGPANDQQGPHTPKRRLRSRLLCHT</sequence>
<feature type="compositionally biased region" description="Basic residues" evidence="1">
    <location>
        <begin position="281"/>
        <end position="294"/>
    </location>
</feature>
<proteinExistence type="predicted"/>
<feature type="compositionally biased region" description="Basic and acidic residues" evidence="1">
    <location>
        <begin position="214"/>
        <end position="232"/>
    </location>
</feature>
<organism evidence="2 3">
    <name type="scientific">Ephemerocybe angulata</name>
    <dbReference type="NCBI Taxonomy" id="980116"/>
    <lineage>
        <taxon>Eukaryota</taxon>
        <taxon>Fungi</taxon>
        <taxon>Dikarya</taxon>
        <taxon>Basidiomycota</taxon>
        <taxon>Agaricomycotina</taxon>
        <taxon>Agaricomycetes</taxon>
        <taxon>Agaricomycetidae</taxon>
        <taxon>Agaricales</taxon>
        <taxon>Agaricineae</taxon>
        <taxon>Psathyrellaceae</taxon>
        <taxon>Ephemerocybe</taxon>
    </lineage>
</organism>